<accession>A0A1I8FNF6</accession>
<evidence type="ECO:0000313" key="2">
    <source>
        <dbReference type="WBParaSite" id="maker-unitig_41932-snap-gene-0.1-mRNA-1"/>
    </source>
</evidence>
<keyword evidence="1" id="KW-1185">Reference proteome</keyword>
<name>A0A1I8FNF6_9PLAT</name>
<dbReference type="AlphaFoldDB" id="A0A1I8FNF6"/>
<reference evidence="2" key="1">
    <citation type="submission" date="2016-11" db="UniProtKB">
        <authorList>
            <consortium name="WormBaseParasite"/>
        </authorList>
    </citation>
    <scope>IDENTIFICATION</scope>
</reference>
<evidence type="ECO:0000313" key="1">
    <source>
        <dbReference type="Proteomes" id="UP000095280"/>
    </source>
</evidence>
<organism evidence="1 2">
    <name type="scientific">Macrostomum lignano</name>
    <dbReference type="NCBI Taxonomy" id="282301"/>
    <lineage>
        <taxon>Eukaryota</taxon>
        <taxon>Metazoa</taxon>
        <taxon>Spiralia</taxon>
        <taxon>Lophotrochozoa</taxon>
        <taxon>Platyhelminthes</taxon>
        <taxon>Rhabditophora</taxon>
        <taxon>Macrostomorpha</taxon>
        <taxon>Macrostomida</taxon>
        <taxon>Macrostomidae</taxon>
        <taxon>Macrostomum</taxon>
    </lineage>
</organism>
<proteinExistence type="predicted"/>
<sequence>MAGVAAGEVYAKAVEEKVPRPSSWPSRCASSASRWASRHMSLLGAYCPRHPGRTAGA</sequence>
<dbReference type="WBParaSite" id="maker-unitig_41932-snap-gene-0.1-mRNA-1">
    <property type="protein sequence ID" value="maker-unitig_41932-snap-gene-0.1-mRNA-1"/>
    <property type="gene ID" value="maker-unitig_41932-snap-gene-0.1"/>
</dbReference>
<dbReference type="Proteomes" id="UP000095280">
    <property type="component" value="Unplaced"/>
</dbReference>
<protein>
    <submittedName>
        <fullName evidence="2">Uncharacterized protein</fullName>
    </submittedName>
</protein>